<dbReference type="EMBL" id="CP144746">
    <property type="protein sequence ID" value="WVZ56815.1"/>
    <property type="molecule type" value="Genomic_DNA"/>
</dbReference>
<protein>
    <submittedName>
        <fullName evidence="1">Uncharacterized protein</fullName>
    </submittedName>
</protein>
<evidence type="ECO:0000313" key="1">
    <source>
        <dbReference type="EMBL" id="WVZ56815.1"/>
    </source>
</evidence>
<sequence>MRLRLLSPSCRTGGVLTRCTAAAYVRRSRLTSAVEGPVGQRARPTITRMGQLRHVSMLRGSSPPCELAGGLTPDLDLRLLLLVRAFHLMAATVTTATPLPLACPRRTGHGVPANSASSCQGVPGGAPRHHSPCRETMRHIFGIGFRQLGSRGVHCELSWLDRFGGLWGRDGGFLFPTGPSGSVSSSP</sequence>
<gene>
    <name evidence="1" type="ORF">U9M48_007292</name>
</gene>
<accession>A0AAQ3PU79</accession>
<proteinExistence type="predicted"/>
<dbReference type="AlphaFoldDB" id="A0AAQ3PU79"/>
<name>A0AAQ3PU79_PASNO</name>
<dbReference type="Proteomes" id="UP001341281">
    <property type="component" value="Chromosome 02"/>
</dbReference>
<evidence type="ECO:0000313" key="2">
    <source>
        <dbReference type="Proteomes" id="UP001341281"/>
    </source>
</evidence>
<organism evidence="1 2">
    <name type="scientific">Paspalum notatum var. saurae</name>
    <dbReference type="NCBI Taxonomy" id="547442"/>
    <lineage>
        <taxon>Eukaryota</taxon>
        <taxon>Viridiplantae</taxon>
        <taxon>Streptophyta</taxon>
        <taxon>Embryophyta</taxon>
        <taxon>Tracheophyta</taxon>
        <taxon>Spermatophyta</taxon>
        <taxon>Magnoliopsida</taxon>
        <taxon>Liliopsida</taxon>
        <taxon>Poales</taxon>
        <taxon>Poaceae</taxon>
        <taxon>PACMAD clade</taxon>
        <taxon>Panicoideae</taxon>
        <taxon>Andropogonodae</taxon>
        <taxon>Paspaleae</taxon>
        <taxon>Paspalinae</taxon>
        <taxon>Paspalum</taxon>
    </lineage>
</organism>
<reference evidence="1 2" key="1">
    <citation type="submission" date="2024-02" db="EMBL/GenBank/DDBJ databases">
        <title>High-quality chromosome-scale genome assembly of Pensacola bahiagrass (Paspalum notatum Flugge var. saurae).</title>
        <authorList>
            <person name="Vega J.M."/>
            <person name="Podio M."/>
            <person name="Orjuela J."/>
            <person name="Siena L.A."/>
            <person name="Pessino S.C."/>
            <person name="Combes M.C."/>
            <person name="Mariac C."/>
            <person name="Albertini E."/>
            <person name="Pupilli F."/>
            <person name="Ortiz J.P.A."/>
            <person name="Leblanc O."/>
        </authorList>
    </citation>
    <scope>NUCLEOTIDE SEQUENCE [LARGE SCALE GENOMIC DNA]</scope>
    <source>
        <strain evidence="1">R1</strain>
        <tissue evidence="1">Leaf</tissue>
    </source>
</reference>
<keyword evidence="2" id="KW-1185">Reference proteome</keyword>